<name>A0A8C3E1S1_CORMO</name>
<comment type="similarity">
    <text evidence="1">Belongs to the tumor necrosis factor family.</text>
</comment>
<evidence type="ECO:0000256" key="1">
    <source>
        <dbReference type="ARBA" id="ARBA00008670"/>
    </source>
</evidence>
<dbReference type="OMA" id="NYFIYAQ"/>
<dbReference type="Gene3D" id="2.60.120.40">
    <property type="match status" value="1"/>
</dbReference>
<organism evidence="3 4">
    <name type="scientific">Corvus moneduloides</name>
    <name type="common">New Caledonian crow</name>
    <dbReference type="NCBI Taxonomy" id="1196302"/>
    <lineage>
        <taxon>Eukaryota</taxon>
        <taxon>Metazoa</taxon>
        <taxon>Chordata</taxon>
        <taxon>Craniata</taxon>
        <taxon>Vertebrata</taxon>
        <taxon>Euteleostomi</taxon>
        <taxon>Archelosauria</taxon>
        <taxon>Archosauria</taxon>
        <taxon>Dinosauria</taxon>
        <taxon>Saurischia</taxon>
        <taxon>Theropoda</taxon>
        <taxon>Coelurosauria</taxon>
        <taxon>Aves</taxon>
        <taxon>Neognathae</taxon>
        <taxon>Neoaves</taxon>
        <taxon>Telluraves</taxon>
        <taxon>Australaves</taxon>
        <taxon>Passeriformes</taxon>
        <taxon>Corvoidea</taxon>
        <taxon>Corvidae</taxon>
        <taxon>Corvus</taxon>
    </lineage>
</organism>
<keyword evidence="4" id="KW-1185">Reference proteome</keyword>
<dbReference type="PANTHER" id="PTHR15267">
    <property type="entry name" value="TUMOR NECROSIS FACTOR LIGAND SUPERFAMILY MEMBER 18"/>
    <property type="match status" value="1"/>
</dbReference>
<dbReference type="InterPro" id="IPR042380">
    <property type="entry name" value="TNFSF18"/>
</dbReference>
<reference evidence="3" key="2">
    <citation type="submission" date="2025-08" db="UniProtKB">
        <authorList>
            <consortium name="Ensembl"/>
        </authorList>
    </citation>
    <scope>IDENTIFICATION</scope>
</reference>
<accession>A0A8C3E1S1</accession>
<dbReference type="PANTHER" id="PTHR15267:SF1">
    <property type="entry name" value="TUMOR NECROSIS FACTOR LIGAND SUPERFAMILY MEMBER 18"/>
    <property type="match status" value="1"/>
</dbReference>
<reference evidence="4" key="1">
    <citation type="submission" date="2019-10" db="EMBL/GenBank/DDBJ databases">
        <title>Corvus moneduloides (New Caledonian crow) genome, bCorMon1, primary haplotype.</title>
        <authorList>
            <person name="Rutz C."/>
            <person name="Fungtammasan C."/>
            <person name="Mountcastle J."/>
            <person name="Formenti G."/>
            <person name="Chow W."/>
            <person name="Howe K."/>
            <person name="Steele M.P."/>
            <person name="Fernandes J."/>
            <person name="Gilbert M.T.P."/>
            <person name="Fedrigo O."/>
            <person name="Jarvis E.D."/>
            <person name="Gemmell N."/>
        </authorList>
    </citation>
    <scope>NUCLEOTIDE SEQUENCE [LARGE SCALE GENOMIC DNA]</scope>
</reference>
<protein>
    <recommendedName>
        <fullName evidence="2">THD domain-containing protein</fullName>
    </recommendedName>
</protein>
<feature type="domain" description="THD" evidence="2">
    <location>
        <begin position="55"/>
        <end position="177"/>
    </location>
</feature>
<dbReference type="AlphaFoldDB" id="A0A8C3E1S1"/>
<dbReference type="GO" id="GO:0016020">
    <property type="term" value="C:membrane"/>
    <property type="evidence" value="ECO:0007669"/>
    <property type="project" value="InterPro"/>
</dbReference>
<evidence type="ECO:0000313" key="4">
    <source>
        <dbReference type="Proteomes" id="UP000694553"/>
    </source>
</evidence>
<proteinExistence type="inferred from homology"/>
<evidence type="ECO:0000259" key="2">
    <source>
        <dbReference type="PROSITE" id="PS50049"/>
    </source>
</evidence>
<dbReference type="GO" id="GO:0005164">
    <property type="term" value="F:tumor necrosis factor receptor binding"/>
    <property type="evidence" value="ECO:0007669"/>
    <property type="project" value="InterPro"/>
</dbReference>
<evidence type="ECO:0000313" key="3">
    <source>
        <dbReference type="Ensembl" id="ENSCMUP00000013133.1"/>
    </source>
</evidence>
<dbReference type="SUPFAM" id="SSF49842">
    <property type="entry name" value="TNF-like"/>
    <property type="match status" value="1"/>
</dbReference>
<dbReference type="PROSITE" id="PS50049">
    <property type="entry name" value="THD_2"/>
    <property type="match status" value="1"/>
</dbReference>
<dbReference type="InterPro" id="IPR008983">
    <property type="entry name" value="Tumour_necrosis_fac-like_dom"/>
</dbReference>
<dbReference type="Ensembl" id="ENSCMUT00000014109.2">
    <property type="protein sequence ID" value="ENSCMUP00000013133.1"/>
    <property type="gene ID" value="ENSCMUG00000008254.2"/>
</dbReference>
<dbReference type="InterPro" id="IPR006052">
    <property type="entry name" value="TNF_dom"/>
</dbReference>
<dbReference type="Proteomes" id="UP000694553">
    <property type="component" value="Unassembled WGS sequence"/>
</dbReference>
<dbReference type="GO" id="GO:0009986">
    <property type="term" value="C:cell surface"/>
    <property type="evidence" value="ECO:0007669"/>
    <property type="project" value="TreeGrafter"/>
</dbReference>
<dbReference type="GO" id="GO:0033209">
    <property type="term" value="P:tumor necrosis factor-mediated signaling pathway"/>
    <property type="evidence" value="ECO:0007669"/>
    <property type="project" value="InterPro"/>
</dbReference>
<sequence length="177" mass="20266">MEAPAMLENGNAPQNRKSTCLQVAFYALIFVLIIISALVSTVFCLLHHKQAPGPCWAHGSLKQSSTQSSEDLNWDWKLEHCNGIVQDQGQYLIIEQSGNYFIYAQLYRQEKIKEPFSLMLYKDPKIALNNAVGHDNGTVNFARPFFLEKGDKLYCKKNDDLDNILLKNQTYWGLFKM</sequence>
<dbReference type="GO" id="GO:0042129">
    <property type="term" value="P:regulation of T cell proliferation"/>
    <property type="evidence" value="ECO:0007669"/>
    <property type="project" value="TreeGrafter"/>
</dbReference>
<dbReference type="GO" id="GO:0002309">
    <property type="term" value="P:T cell proliferation involved in immune response"/>
    <property type="evidence" value="ECO:0007669"/>
    <property type="project" value="InterPro"/>
</dbReference>
<reference evidence="3" key="3">
    <citation type="submission" date="2025-09" db="UniProtKB">
        <authorList>
            <consortium name="Ensembl"/>
        </authorList>
    </citation>
    <scope>IDENTIFICATION</scope>
</reference>